<gene>
    <name evidence="2" type="ORF">Sliba_68570</name>
</gene>
<evidence type="ECO:0000313" key="2">
    <source>
        <dbReference type="EMBL" id="GFE26404.1"/>
    </source>
</evidence>
<dbReference type="Proteomes" id="UP000429552">
    <property type="component" value="Unassembled WGS sequence"/>
</dbReference>
<reference evidence="2 3" key="1">
    <citation type="submission" date="2019-12" db="EMBL/GenBank/DDBJ databases">
        <title>Whole genome shotgun sequence of Streptomyces libani subsp. libani NBRC 13452.</title>
        <authorList>
            <person name="Ichikawa N."/>
            <person name="Kimura A."/>
            <person name="Kitahashi Y."/>
            <person name="Komaki H."/>
            <person name="Tamura T."/>
        </authorList>
    </citation>
    <scope>NUCLEOTIDE SEQUENCE [LARGE SCALE GENOMIC DNA]</scope>
    <source>
        <strain evidence="2 3">NBRC 13452</strain>
    </source>
</reference>
<proteinExistence type="predicted"/>
<dbReference type="AlphaFoldDB" id="A0A640TT45"/>
<comment type="caution">
    <text evidence="2">The sequence shown here is derived from an EMBL/GenBank/DDBJ whole genome shotgun (WGS) entry which is preliminary data.</text>
</comment>
<feature type="compositionally biased region" description="Basic and acidic residues" evidence="1">
    <location>
        <begin position="37"/>
        <end position="47"/>
    </location>
</feature>
<protein>
    <submittedName>
        <fullName evidence="2">Uncharacterized protein</fullName>
    </submittedName>
</protein>
<sequence>MRSTERRYLTGHNRYLTGHKGNLQRRDEAVADGGAGRSHEPYGHAVREGGPLPGIVGNDDLGTSYHGVPLTITWFVAGLWRDRRDQLPYSSGRRSLR</sequence>
<accession>A0A640TT45</accession>
<organism evidence="2 3">
    <name type="scientific">Streptomyces nigrescens</name>
    <dbReference type="NCBI Taxonomy" id="1920"/>
    <lineage>
        <taxon>Bacteria</taxon>
        <taxon>Bacillati</taxon>
        <taxon>Actinomycetota</taxon>
        <taxon>Actinomycetes</taxon>
        <taxon>Kitasatosporales</taxon>
        <taxon>Streptomycetaceae</taxon>
        <taxon>Streptomyces</taxon>
    </lineage>
</organism>
<feature type="region of interest" description="Disordered" evidence="1">
    <location>
        <begin position="1"/>
        <end position="55"/>
    </location>
</feature>
<dbReference type="EMBL" id="BLIP01000003">
    <property type="protein sequence ID" value="GFE26404.1"/>
    <property type="molecule type" value="Genomic_DNA"/>
</dbReference>
<name>A0A640TT45_STRNI</name>
<evidence type="ECO:0000313" key="3">
    <source>
        <dbReference type="Proteomes" id="UP000429552"/>
    </source>
</evidence>
<evidence type="ECO:0000256" key="1">
    <source>
        <dbReference type="SAM" id="MobiDB-lite"/>
    </source>
</evidence>